<dbReference type="AlphaFoldDB" id="A0A645DPC1"/>
<comment type="caution">
    <text evidence="2">The sequence shown here is derived from an EMBL/GenBank/DDBJ whole genome shotgun (WGS) entry which is preliminary data.</text>
</comment>
<reference evidence="2" key="1">
    <citation type="submission" date="2019-08" db="EMBL/GenBank/DDBJ databases">
        <authorList>
            <person name="Kucharzyk K."/>
            <person name="Murdoch R.W."/>
            <person name="Higgins S."/>
            <person name="Loffler F."/>
        </authorList>
    </citation>
    <scope>NUCLEOTIDE SEQUENCE</scope>
</reference>
<gene>
    <name evidence="2" type="ORF">SDC9_138452</name>
</gene>
<keyword evidence="1" id="KW-1133">Transmembrane helix</keyword>
<keyword evidence="1" id="KW-0812">Transmembrane</keyword>
<feature type="transmembrane region" description="Helical" evidence="1">
    <location>
        <begin position="7"/>
        <end position="24"/>
    </location>
</feature>
<keyword evidence="1" id="KW-0472">Membrane</keyword>
<dbReference type="EMBL" id="VSSQ01038396">
    <property type="protein sequence ID" value="MPM91324.1"/>
    <property type="molecule type" value="Genomic_DNA"/>
</dbReference>
<protein>
    <submittedName>
        <fullName evidence="2">Uncharacterized protein</fullName>
    </submittedName>
</protein>
<accession>A0A645DPC1</accession>
<evidence type="ECO:0000313" key="2">
    <source>
        <dbReference type="EMBL" id="MPM91324.1"/>
    </source>
</evidence>
<sequence length="46" mass="5319">MKLFWKIIKISFIVSAVFGVWQGIEHGNPERVLLNSLLGCYWLAQL</sequence>
<name>A0A645DPC1_9ZZZZ</name>
<evidence type="ECO:0000256" key="1">
    <source>
        <dbReference type="SAM" id="Phobius"/>
    </source>
</evidence>
<organism evidence="2">
    <name type="scientific">bioreactor metagenome</name>
    <dbReference type="NCBI Taxonomy" id="1076179"/>
    <lineage>
        <taxon>unclassified sequences</taxon>
        <taxon>metagenomes</taxon>
        <taxon>ecological metagenomes</taxon>
    </lineage>
</organism>
<proteinExistence type="predicted"/>